<evidence type="ECO:0000256" key="1">
    <source>
        <dbReference type="SAM" id="MobiDB-lite"/>
    </source>
</evidence>
<dbReference type="PANTHER" id="PTHR34408">
    <property type="entry name" value="FAMILY PROTEIN, PUTATIVE-RELATED"/>
    <property type="match status" value="1"/>
</dbReference>
<accession>A0A377PYA0</accession>
<feature type="domain" description="SH3b" evidence="3">
    <location>
        <begin position="173"/>
        <end position="238"/>
    </location>
</feature>
<proteinExistence type="predicted"/>
<dbReference type="PROSITE" id="PS51781">
    <property type="entry name" value="SH3B"/>
    <property type="match status" value="1"/>
</dbReference>
<reference evidence="4 5" key="1">
    <citation type="submission" date="2018-06" db="EMBL/GenBank/DDBJ databases">
        <authorList>
            <consortium name="Pathogen Informatics"/>
            <person name="Doyle S."/>
        </authorList>
    </citation>
    <scope>NUCLEOTIDE SEQUENCE [LARGE SCALE GENOMIC DNA]</scope>
    <source>
        <strain evidence="4 5">NCTC13156</strain>
    </source>
</reference>
<dbReference type="SMART" id="SM00287">
    <property type="entry name" value="SH3b"/>
    <property type="match status" value="2"/>
</dbReference>
<dbReference type="InterPro" id="IPR003646">
    <property type="entry name" value="SH3-like_bac-type"/>
</dbReference>
<keyword evidence="2" id="KW-1133">Transmembrane helix</keyword>
<feature type="region of interest" description="Disordered" evidence="1">
    <location>
        <begin position="61"/>
        <end position="87"/>
    </location>
</feature>
<dbReference type="Gene3D" id="2.30.30.40">
    <property type="entry name" value="SH3 Domains"/>
    <property type="match status" value="2"/>
</dbReference>
<dbReference type="InterPro" id="IPR052354">
    <property type="entry name" value="Cell_Wall_Dynamics_Protein"/>
</dbReference>
<dbReference type="EMBL" id="UGJF01000001">
    <property type="protein sequence ID" value="STQ87454.1"/>
    <property type="molecule type" value="Genomic_DNA"/>
</dbReference>
<gene>
    <name evidence="4" type="ORF">NCTC13156_00272</name>
</gene>
<dbReference type="RefSeq" id="WP_060663403.1">
    <property type="nucleotide sequence ID" value="NZ_JNUR01000039.1"/>
</dbReference>
<evidence type="ECO:0000313" key="4">
    <source>
        <dbReference type="EMBL" id="STQ87454.1"/>
    </source>
</evidence>
<dbReference type="Proteomes" id="UP000255269">
    <property type="component" value="Unassembled WGS sequence"/>
</dbReference>
<feature type="transmembrane region" description="Helical" evidence="2">
    <location>
        <begin position="12"/>
        <end position="30"/>
    </location>
</feature>
<keyword evidence="2" id="KW-0472">Membrane</keyword>
<name>A0A377PYA0_9HELI</name>
<protein>
    <submittedName>
        <fullName evidence="4">Bacterial SH3 domain</fullName>
    </submittedName>
</protein>
<keyword evidence="2" id="KW-0812">Transmembrane</keyword>
<dbReference type="PANTHER" id="PTHR34408:SF1">
    <property type="entry name" value="GLYCOSYL HYDROLASE FAMILY 19 DOMAIN-CONTAINING PROTEIN HI_1415"/>
    <property type="match status" value="1"/>
</dbReference>
<sequence length="238" mass="27519">MLDSIKRFFKIYPIPIFVLLLVFIVYYSVFEILRKQEIVSTQPITEAESMQNEFVAPLQPQQNTQTQKNENHIPQKPIPTKQETPTQNTKTYITTKVRALNIRQEPNTTSPIIGKLTSNMQAVILEDNGEWLLIGAAQNNNTLGWVLKNYTKILPKTPIIHDMEEITLDIHIPQYYTSKVPRLNIRQEPNTTSNVLGTLTPDDSIEILETKGDWVRFQDINPSSQKNGWVMRRFLKEI</sequence>
<evidence type="ECO:0000256" key="2">
    <source>
        <dbReference type="SAM" id="Phobius"/>
    </source>
</evidence>
<organism evidence="4 5">
    <name type="scientific">Helicobacter pullorum</name>
    <dbReference type="NCBI Taxonomy" id="35818"/>
    <lineage>
        <taxon>Bacteria</taxon>
        <taxon>Pseudomonadati</taxon>
        <taxon>Campylobacterota</taxon>
        <taxon>Epsilonproteobacteria</taxon>
        <taxon>Campylobacterales</taxon>
        <taxon>Helicobacteraceae</taxon>
        <taxon>Helicobacter</taxon>
    </lineage>
</organism>
<dbReference type="AlphaFoldDB" id="A0A377PYA0"/>
<evidence type="ECO:0000259" key="3">
    <source>
        <dbReference type="PROSITE" id="PS51781"/>
    </source>
</evidence>
<evidence type="ECO:0000313" key="5">
    <source>
        <dbReference type="Proteomes" id="UP000255269"/>
    </source>
</evidence>
<dbReference type="Pfam" id="PF08239">
    <property type="entry name" value="SH3_3"/>
    <property type="match status" value="2"/>
</dbReference>